<dbReference type="KEGG" id="mhd:Marky_0379"/>
<dbReference type="EMBL" id="CP002630">
    <property type="protein sequence ID" value="AEB11132.1"/>
    <property type="molecule type" value="Genomic_DNA"/>
</dbReference>
<reference evidence="2 3" key="1">
    <citation type="journal article" date="2012" name="Stand. Genomic Sci.">
        <title>Complete genome sequence of the aerobic, heterotroph Marinithermus hydrothermalis type strain (T1(T)) from a deep-sea hydrothermal vent chimney.</title>
        <authorList>
            <person name="Copeland A."/>
            <person name="Gu W."/>
            <person name="Yasawong M."/>
            <person name="Lapidus A."/>
            <person name="Lucas S."/>
            <person name="Deshpande S."/>
            <person name="Pagani I."/>
            <person name="Tapia R."/>
            <person name="Cheng J.F."/>
            <person name="Goodwin L.A."/>
            <person name="Pitluck S."/>
            <person name="Liolios K."/>
            <person name="Ivanova N."/>
            <person name="Mavromatis K."/>
            <person name="Mikhailova N."/>
            <person name="Pati A."/>
            <person name="Chen A."/>
            <person name="Palaniappan K."/>
            <person name="Land M."/>
            <person name="Pan C."/>
            <person name="Brambilla E.M."/>
            <person name="Rohde M."/>
            <person name="Tindall B.J."/>
            <person name="Sikorski J."/>
            <person name="Goker M."/>
            <person name="Detter J.C."/>
            <person name="Bristow J."/>
            <person name="Eisen J.A."/>
            <person name="Markowitz V."/>
            <person name="Hugenholtz P."/>
            <person name="Kyrpides N.C."/>
            <person name="Klenk H.P."/>
            <person name="Woyke T."/>
        </authorList>
    </citation>
    <scope>NUCLEOTIDE SEQUENCE [LARGE SCALE GENOMIC DNA]</scope>
    <source>
        <strain evidence="3">DSM 14884 / JCM 11576 / T1</strain>
    </source>
</reference>
<name>F2NQ31_MARHT</name>
<dbReference type="InterPro" id="IPR029062">
    <property type="entry name" value="Class_I_gatase-like"/>
</dbReference>
<gene>
    <name evidence="2" type="ordered locus">Marky_0379</name>
</gene>
<dbReference type="Pfam" id="PF01965">
    <property type="entry name" value="DJ-1_PfpI"/>
    <property type="match status" value="1"/>
</dbReference>
<feature type="domain" description="DJ-1/PfpI" evidence="1">
    <location>
        <begin position="8"/>
        <end position="168"/>
    </location>
</feature>
<dbReference type="HOGENOM" id="CLU_1618225_0_0_0"/>
<dbReference type="STRING" id="869210.Marky_0379"/>
<keyword evidence="3" id="KW-1185">Reference proteome</keyword>
<evidence type="ECO:0000313" key="3">
    <source>
        <dbReference type="Proteomes" id="UP000007030"/>
    </source>
</evidence>
<accession>F2NQ31</accession>
<dbReference type="AlphaFoldDB" id="F2NQ31"/>
<evidence type="ECO:0000313" key="2">
    <source>
        <dbReference type="EMBL" id="AEB11132.1"/>
    </source>
</evidence>
<protein>
    <submittedName>
        <fullName evidence="2">ThiJ/PfpI domain-containing protein</fullName>
    </submittedName>
</protein>
<dbReference type="InterPro" id="IPR002818">
    <property type="entry name" value="DJ-1/PfpI"/>
</dbReference>
<organism evidence="2 3">
    <name type="scientific">Marinithermus hydrothermalis (strain DSM 14884 / JCM 11576 / T1)</name>
    <dbReference type="NCBI Taxonomy" id="869210"/>
    <lineage>
        <taxon>Bacteria</taxon>
        <taxon>Thermotogati</taxon>
        <taxon>Deinococcota</taxon>
        <taxon>Deinococci</taxon>
        <taxon>Thermales</taxon>
        <taxon>Thermaceae</taxon>
        <taxon>Marinithermus</taxon>
    </lineage>
</organism>
<dbReference type="Proteomes" id="UP000007030">
    <property type="component" value="Chromosome"/>
</dbReference>
<dbReference type="SUPFAM" id="SSF52317">
    <property type="entry name" value="Class I glutamine amidotransferase-like"/>
    <property type="match status" value="1"/>
</dbReference>
<evidence type="ECO:0000259" key="1">
    <source>
        <dbReference type="Pfam" id="PF01965"/>
    </source>
</evidence>
<dbReference type="RefSeq" id="WP_013703187.1">
    <property type="nucleotide sequence ID" value="NC_015387.1"/>
</dbReference>
<sequence>MRHTKSVRIGVLLTMGFLEVEAAGVLELVRLVRRAGGAVEAVTVAKGRPGLEGAAGAVWTPRYAVVVRPELEALVIPGGQGMAKAGRDPVLAAWLREAWPALDAVFLGANAAVLLAEAGLAPSAVAAHPRARPALEAQHLRVVEAPIHREGRVVSTRGYAHLLRALAEYLEARGLPAREALVHLDLQ</sequence>
<dbReference type="Gene3D" id="3.40.50.880">
    <property type="match status" value="1"/>
</dbReference>
<proteinExistence type="predicted"/>
<dbReference type="eggNOG" id="COG0693">
    <property type="taxonomic scope" value="Bacteria"/>
</dbReference>